<dbReference type="PANTHER" id="PTHR43211:SF1">
    <property type="entry name" value="BLL6422 PROTEIN"/>
    <property type="match status" value="1"/>
</dbReference>
<dbReference type="InterPro" id="IPR011234">
    <property type="entry name" value="Fumarylacetoacetase-like_C"/>
</dbReference>
<comment type="caution">
    <text evidence="2">The sequence shown here is derived from an EMBL/GenBank/DDBJ whole genome shotgun (WGS) entry which is preliminary data.</text>
</comment>
<keyword evidence="2" id="KW-0378">Hydrolase</keyword>
<dbReference type="InterPro" id="IPR036663">
    <property type="entry name" value="Fumarylacetoacetase_C_sf"/>
</dbReference>
<dbReference type="GO" id="GO:0016787">
    <property type="term" value="F:hydrolase activity"/>
    <property type="evidence" value="ECO:0007669"/>
    <property type="project" value="UniProtKB-KW"/>
</dbReference>
<dbReference type="EMBL" id="JBHUIO010000011">
    <property type="protein sequence ID" value="MFD2171770.1"/>
    <property type="molecule type" value="Genomic_DNA"/>
</dbReference>
<evidence type="ECO:0000259" key="1">
    <source>
        <dbReference type="Pfam" id="PF01557"/>
    </source>
</evidence>
<dbReference type="Proteomes" id="UP001597343">
    <property type="component" value="Unassembled WGS sequence"/>
</dbReference>
<keyword evidence="3" id="KW-1185">Reference proteome</keyword>
<feature type="domain" description="Fumarylacetoacetase-like C-terminal" evidence="1">
    <location>
        <begin position="99"/>
        <end position="319"/>
    </location>
</feature>
<protein>
    <submittedName>
        <fullName evidence="2">Fumarylacetoacetate hydrolase family protein</fullName>
    </submittedName>
</protein>
<name>A0ABW5A2Q9_9BACL</name>
<gene>
    <name evidence="2" type="ORF">ACFSOY_17545</name>
</gene>
<dbReference type="SUPFAM" id="SSF56529">
    <property type="entry name" value="FAH"/>
    <property type="match status" value="1"/>
</dbReference>
<evidence type="ECO:0000313" key="2">
    <source>
        <dbReference type="EMBL" id="MFD2171770.1"/>
    </source>
</evidence>
<reference evidence="3" key="1">
    <citation type="journal article" date="2019" name="Int. J. Syst. Evol. Microbiol.">
        <title>The Global Catalogue of Microorganisms (GCM) 10K type strain sequencing project: providing services to taxonomists for standard genome sequencing and annotation.</title>
        <authorList>
            <consortium name="The Broad Institute Genomics Platform"/>
            <consortium name="The Broad Institute Genome Sequencing Center for Infectious Disease"/>
            <person name="Wu L."/>
            <person name="Ma J."/>
        </authorList>
    </citation>
    <scope>NUCLEOTIDE SEQUENCE [LARGE SCALE GENOMIC DNA]</scope>
    <source>
        <strain evidence="3">CGMCC 1.13574</strain>
    </source>
</reference>
<organism evidence="2 3">
    <name type="scientific">Tumebacillus lipolyticus</name>
    <dbReference type="NCBI Taxonomy" id="1280370"/>
    <lineage>
        <taxon>Bacteria</taxon>
        <taxon>Bacillati</taxon>
        <taxon>Bacillota</taxon>
        <taxon>Bacilli</taxon>
        <taxon>Bacillales</taxon>
        <taxon>Alicyclobacillaceae</taxon>
        <taxon>Tumebacillus</taxon>
    </lineage>
</organism>
<dbReference type="Gene3D" id="3.90.850.10">
    <property type="entry name" value="Fumarylacetoacetase-like, C-terminal domain"/>
    <property type="match status" value="1"/>
</dbReference>
<dbReference type="RefSeq" id="WP_386048860.1">
    <property type="nucleotide sequence ID" value="NZ_JBHUIO010000011.1"/>
</dbReference>
<evidence type="ECO:0000313" key="3">
    <source>
        <dbReference type="Proteomes" id="UP001597343"/>
    </source>
</evidence>
<proteinExistence type="predicted"/>
<dbReference type="Pfam" id="PF01557">
    <property type="entry name" value="FAA_hydrolase"/>
    <property type="match status" value="1"/>
</dbReference>
<accession>A0ABW5A2Q9</accession>
<sequence>MKLVSYQHPDLGERVGYLQQDHVLDLALAQAWAQEGGRCLAQRPFPVTMIELLEREGEGLRSAQELAATTASAQIAELSFAIPLADTRLLSPVPRPRSFRDFYAFEEHVKTARARRGLDIVSEWYQFPVFYFSNHNAFLGPEAEVERPSYTEWLDYELEIACVIGKTGRDIEPAEAHEYIAGFAVLNDWSARDVQREEVKVGLGPAKGKDFATSMGPYLVTLDELEAVREGERWQLEMTASVNGQELSRGNFHKIYFSFGELIARASEGVTLHPGDVIGSGTVGTGCILELGTEVHRWLLPGDVVELEVEQLGILRNFVK</sequence>
<dbReference type="PANTHER" id="PTHR43211">
    <property type="entry name" value="FUMARYLACETOACETATE HYDROLASE"/>
    <property type="match status" value="1"/>
</dbReference>